<dbReference type="GO" id="GO:0061024">
    <property type="term" value="P:membrane organization"/>
    <property type="evidence" value="ECO:0007669"/>
    <property type="project" value="TreeGrafter"/>
</dbReference>
<keyword evidence="7" id="KW-1185">Reference proteome</keyword>
<feature type="domain" description="BAR" evidence="5">
    <location>
        <begin position="90"/>
        <end position="350"/>
    </location>
</feature>
<evidence type="ECO:0000313" key="6">
    <source>
        <dbReference type="EMBL" id="GAU97769.1"/>
    </source>
</evidence>
<dbReference type="OrthoDB" id="14167at2759"/>
<dbReference type="PANTHER" id="PTHR14167:SF76">
    <property type="entry name" value="ENDOPHILIN B, ISOFORM A"/>
    <property type="match status" value="1"/>
</dbReference>
<name>A0A1D1V7U3_RAMVA</name>
<evidence type="ECO:0000256" key="3">
    <source>
        <dbReference type="PROSITE-ProRule" id="PRU00192"/>
    </source>
</evidence>
<comment type="similarity">
    <text evidence="1">Belongs to the endophilin family.</text>
</comment>
<dbReference type="STRING" id="947166.A0A1D1V7U3"/>
<dbReference type="SMART" id="SM00326">
    <property type="entry name" value="SH3"/>
    <property type="match status" value="1"/>
</dbReference>
<gene>
    <name evidence="6" type="primary">RvY_09006</name>
    <name evidence="6" type="synonym">RvY_09006.1</name>
    <name evidence="6" type="ORF">RvY_09006-1</name>
</gene>
<dbReference type="EMBL" id="BDGG01000004">
    <property type="protein sequence ID" value="GAU97769.1"/>
    <property type="molecule type" value="Genomic_DNA"/>
</dbReference>
<dbReference type="InterPro" id="IPR036028">
    <property type="entry name" value="SH3-like_dom_sf"/>
</dbReference>
<dbReference type="AlphaFoldDB" id="A0A1D1V7U3"/>
<dbReference type="Proteomes" id="UP000186922">
    <property type="component" value="Unassembled WGS sequence"/>
</dbReference>
<comment type="caution">
    <text evidence="6">The sequence shown here is derived from an EMBL/GenBank/DDBJ whole genome shotgun (WGS) entry which is preliminary data.</text>
</comment>
<sequence length="421" mass="47900">MFMIDGCEKLLVYGALSTLLELKRLPYSCLVTFITGKFCGSSPRILISKTEASGTLLLLFLVCFVPDFPPHSFGMDFKKMLNRAVQFAEEKVGRDVEKTRLESDLEHLIEVQEKVKNHTEKIMRNTETVLQPNPNVRMEEFMYEKLEKRLRQRATPMTELASTLKEAGNDFGPQTPYGSALIRVGDYEHRLAQVELEFVSNTADNFLTPLRRFLDGDIKTVLASQSLAASQAIVLCCVNRFIQKERKELNNRRLDLDHARSKLKKTNKDDPKLSDTFAKFENEARVANAEFERQAEITRLLLEGVASYQGNHLRYLKDFVEGQRRYYATCHGIAEELYRELSTINPEDCQAPRAFSSPPVGSRKARVLCDYEADNGQELSLTANEVIFVISVASQDGDWLIAQRVSGEKGKIPSTYIEFLE</sequence>
<dbReference type="SUPFAM" id="SSF50044">
    <property type="entry name" value="SH3-domain"/>
    <property type="match status" value="1"/>
</dbReference>
<dbReference type="Pfam" id="PF14604">
    <property type="entry name" value="SH3_9"/>
    <property type="match status" value="1"/>
</dbReference>
<dbReference type="PROSITE" id="PS50002">
    <property type="entry name" value="SH3"/>
    <property type="match status" value="1"/>
</dbReference>
<dbReference type="SMART" id="SM00721">
    <property type="entry name" value="BAR"/>
    <property type="match status" value="1"/>
</dbReference>
<evidence type="ECO:0000256" key="1">
    <source>
        <dbReference type="ARBA" id="ARBA00006697"/>
    </source>
</evidence>
<proteinExistence type="inferred from homology"/>
<dbReference type="Gene3D" id="2.30.30.40">
    <property type="entry name" value="SH3 Domains"/>
    <property type="match status" value="1"/>
</dbReference>
<evidence type="ECO:0000313" key="7">
    <source>
        <dbReference type="Proteomes" id="UP000186922"/>
    </source>
</evidence>
<reference evidence="6 7" key="1">
    <citation type="journal article" date="2016" name="Nat. Commun.">
        <title>Extremotolerant tardigrade genome and improved radiotolerance of human cultured cells by tardigrade-unique protein.</title>
        <authorList>
            <person name="Hashimoto T."/>
            <person name="Horikawa D.D."/>
            <person name="Saito Y."/>
            <person name="Kuwahara H."/>
            <person name="Kozuka-Hata H."/>
            <person name="Shin-I T."/>
            <person name="Minakuchi Y."/>
            <person name="Ohishi K."/>
            <person name="Motoyama A."/>
            <person name="Aizu T."/>
            <person name="Enomoto A."/>
            <person name="Kondo K."/>
            <person name="Tanaka S."/>
            <person name="Hara Y."/>
            <person name="Koshikawa S."/>
            <person name="Sagara H."/>
            <person name="Miura T."/>
            <person name="Yokobori S."/>
            <person name="Miyagawa K."/>
            <person name="Suzuki Y."/>
            <person name="Kubo T."/>
            <person name="Oyama M."/>
            <person name="Kohara Y."/>
            <person name="Fujiyama A."/>
            <person name="Arakawa K."/>
            <person name="Katayama T."/>
            <person name="Toyoda A."/>
            <person name="Kunieda T."/>
        </authorList>
    </citation>
    <scope>NUCLEOTIDE SEQUENCE [LARGE SCALE GENOMIC DNA]</scope>
    <source>
        <strain evidence="6 7">YOKOZUNA-1</strain>
    </source>
</reference>
<dbReference type="SUPFAM" id="SSF103657">
    <property type="entry name" value="BAR/IMD domain-like"/>
    <property type="match status" value="1"/>
</dbReference>
<keyword evidence="2 3" id="KW-0728">SH3 domain</keyword>
<dbReference type="InterPro" id="IPR001452">
    <property type="entry name" value="SH3_domain"/>
</dbReference>
<dbReference type="Gene3D" id="1.20.1270.60">
    <property type="entry name" value="Arfaptin homology (AH) domain/BAR domain"/>
    <property type="match status" value="1"/>
</dbReference>
<feature type="domain" description="SH3" evidence="4">
    <location>
        <begin position="360"/>
        <end position="421"/>
    </location>
</feature>
<dbReference type="CDD" id="cd11802">
    <property type="entry name" value="SH3_Endophilin_B"/>
    <property type="match status" value="1"/>
</dbReference>
<dbReference type="InterPro" id="IPR027267">
    <property type="entry name" value="AH/BAR_dom_sf"/>
</dbReference>
<dbReference type="GO" id="GO:0016020">
    <property type="term" value="C:membrane"/>
    <property type="evidence" value="ECO:0007669"/>
    <property type="project" value="TreeGrafter"/>
</dbReference>
<dbReference type="GO" id="GO:0005737">
    <property type="term" value="C:cytoplasm"/>
    <property type="evidence" value="ECO:0007669"/>
    <property type="project" value="InterPro"/>
</dbReference>
<protein>
    <submittedName>
        <fullName evidence="6">Uncharacterized protein</fullName>
    </submittedName>
</protein>
<organism evidence="6 7">
    <name type="scientific">Ramazzottius varieornatus</name>
    <name type="common">Water bear</name>
    <name type="synonym">Tardigrade</name>
    <dbReference type="NCBI Taxonomy" id="947166"/>
    <lineage>
        <taxon>Eukaryota</taxon>
        <taxon>Metazoa</taxon>
        <taxon>Ecdysozoa</taxon>
        <taxon>Tardigrada</taxon>
        <taxon>Eutardigrada</taxon>
        <taxon>Parachela</taxon>
        <taxon>Hypsibioidea</taxon>
        <taxon>Ramazzottiidae</taxon>
        <taxon>Ramazzottius</taxon>
    </lineage>
</organism>
<evidence type="ECO:0000259" key="5">
    <source>
        <dbReference type="PROSITE" id="PS51021"/>
    </source>
</evidence>
<evidence type="ECO:0000259" key="4">
    <source>
        <dbReference type="PROSITE" id="PS50002"/>
    </source>
</evidence>
<dbReference type="InterPro" id="IPR004148">
    <property type="entry name" value="BAR_dom"/>
</dbReference>
<accession>A0A1D1V7U3</accession>
<dbReference type="InterPro" id="IPR050384">
    <property type="entry name" value="Endophilin_SH3RF"/>
</dbReference>
<dbReference type="PROSITE" id="PS51021">
    <property type="entry name" value="BAR"/>
    <property type="match status" value="1"/>
</dbReference>
<evidence type="ECO:0000256" key="2">
    <source>
        <dbReference type="ARBA" id="ARBA00022443"/>
    </source>
</evidence>
<dbReference type="Pfam" id="PF03114">
    <property type="entry name" value="BAR"/>
    <property type="match status" value="2"/>
</dbReference>
<dbReference type="PANTHER" id="PTHR14167">
    <property type="entry name" value="SH3 DOMAIN-CONTAINING"/>
    <property type="match status" value="1"/>
</dbReference>